<evidence type="ECO:0000259" key="2">
    <source>
        <dbReference type="Pfam" id="PF17131"/>
    </source>
</evidence>
<organism evidence="3 4">
    <name type="scientific">Pelobacter propionicus (strain DSM 2379 / NBRC 103807 / OttBd1)</name>
    <dbReference type="NCBI Taxonomy" id="338966"/>
    <lineage>
        <taxon>Bacteria</taxon>
        <taxon>Pseudomonadati</taxon>
        <taxon>Thermodesulfobacteriota</taxon>
        <taxon>Desulfuromonadia</taxon>
        <taxon>Desulfuromonadales</taxon>
        <taxon>Desulfuromonadaceae</taxon>
        <taxon>Pelobacter</taxon>
    </lineage>
</organism>
<dbReference type="Gene3D" id="2.50.20.10">
    <property type="entry name" value="Lipoprotein localisation LolA/LolB/LppX"/>
    <property type="match status" value="1"/>
</dbReference>
<protein>
    <recommendedName>
        <fullName evidence="2">Uncharacterized protein TP-0789 domain-containing protein</fullName>
    </recommendedName>
</protein>
<keyword evidence="4" id="KW-1185">Reference proteome</keyword>
<proteinExistence type="predicted"/>
<sequence>MMKRAGLVVAASALLGGIGQAAEPVTNLGVDELVRKSNHMALYQGTDGRGRVSMLITDNQGRTRRREFTMLRRDVGDNDQDQSYFVLFNEPPDVRRMVFMVHKHAAPGREDDRWLYLPGLDLVKRIAASDKRTSFAGSDFLYEDISGRNITEDRHELLRTTDRHHVLKNTPRKPGSVEFAYYLAYLDKKSLMPVKLEFYKKPERLYRVIEVLRMEEIQARQGERRVVYPTVTRSVARNLDTGSRTEMVFSHIGYNGGLKEELFSERYLRKPPREALR</sequence>
<gene>
    <name evidence="3" type="ordered locus">Ppro_1941</name>
</gene>
<dbReference type="Pfam" id="PF17131">
    <property type="entry name" value="LolA_like"/>
    <property type="match status" value="1"/>
</dbReference>
<evidence type="ECO:0000313" key="3">
    <source>
        <dbReference type="EMBL" id="ABK99550.1"/>
    </source>
</evidence>
<keyword evidence="1" id="KW-0732">Signal</keyword>
<feature type="chain" id="PRO_5002631839" description="Uncharacterized protein TP-0789 domain-containing protein" evidence="1">
    <location>
        <begin position="22"/>
        <end position="277"/>
    </location>
</feature>
<dbReference type="KEGG" id="ppd:Ppro_1941"/>
<dbReference type="CDD" id="cd16329">
    <property type="entry name" value="LolA_like"/>
    <property type="match status" value="1"/>
</dbReference>
<dbReference type="InterPro" id="IPR033399">
    <property type="entry name" value="TP_0789-like"/>
</dbReference>
<feature type="domain" description="Uncharacterized protein TP-0789" evidence="2">
    <location>
        <begin position="81"/>
        <end position="270"/>
    </location>
</feature>
<reference evidence="3 4" key="1">
    <citation type="submission" date="2006-10" db="EMBL/GenBank/DDBJ databases">
        <title>Complete sequence of chromosome of Pelobacter propionicus DSM 2379.</title>
        <authorList>
            <consortium name="US DOE Joint Genome Institute"/>
            <person name="Copeland A."/>
            <person name="Lucas S."/>
            <person name="Lapidus A."/>
            <person name="Barry K."/>
            <person name="Detter J.C."/>
            <person name="Glavina del Rio T."/>
            <person name="Hammon N."/>
            <person name="Israni S."/>
            <person name="Dalin E."/>
            <person name="Tice H."/>
            <person name="Pitluck S."/>
            <person name="Saunders E."/>
            <person name="Brettin T."/>
            <person name="Bruce D."/>
            <person name="Han C."/>
            <person name="Tapia R."/>
            <person name="Schmutz J."/>
            <person name="Larimer F."/>
            <person name="Land M."/>
            <person name="Hauser L."/>
            <person name="Kyrpides N."/>
            <person name="Kim E."/>
            <person name="Lovley D."/>
            <person name="Richardson P."/>
        </authorList>
    </citation>
    <scope>NUCLEOTIDE SEQUENCE [LARGE SCALE GENOMIC DNA]</scope>
    <source>
        <strain evidence="4">DSM 2379 / NBRC 103807 / OttBd1</strain>
    </source>
</reference>
<dbReference type="EMBL" id="CP000482">
    <property type="protein sequence ID" value="ABK99550.1"/>
    <property type="molecule type" value="Genomic_DNA"/>
</dbReference>
<dbReference type="STRING" id="338966.Ppro_1941"/>
<evidence type="ECO:0000256" key="1">
    <source>
        <dbReference type="SAM" id="SignalP"/>
    </source>
</evidence>
<feature type="signal peptide" evidence="1">
    <location>
        <begin position="1"/>
        <end position="21"/>
    </location>
</feature>
<accession>A1AQD0</accession>
<dbReference type="Proteomes" id="UP000006732">
    <property type="component" value="Chromosome"/>
</dbReference>
<name>A1AQD0_PELPD</name>
<dbReference type="HOGENOM" id="CLU_074356_0_0_7"/>
<evidence type="ECO:0000313" key="4">
    <source>
        <dbReference type="Proteomes" id="UP000006732"/>
    </source>
</evidence>
<dbReference type="AlphaFoldDB" id="A1AQD0"/>
<dbReference type="OrthoDB" id="9803781at2"/>
<dbReference type="eggNOG" id="COG2834">
    <property type="taxonomic scope" value="Bacteria"/>
</dbReference>
<dbReference type="RefSeq" id="WP_011735816.1">
    <property type="nucleotide sequence ID" value="NC_008609.1"/>
</dbReference>